<dbReference type="EMBL" id="CAJPVJ010037799">
    <property type="protein sequence ID" value="CAG2181495.1"/>
    <property type="molecule type" value="Genomic_DNA"/>
</dbReference>
<dbReference type="InterPro" id="IPR055221">
    <property type="entry name" value="PSF3_N"/>
</dbReference>
<dbReference type="GO" id="GO:0000811">
    <property type="term" value="C:GINS complex"/>
    <property type="evidence" value="ECO:0007669"/>
    <property type="project" value="UniProtKB-UniRule"/>
</dbReference>
<dbReference type="SUPFAM" id="SSF160059">
    <property type="entry name" value="PriA/YqbF domain"/>
    <property type="match status" value="1"/>
</dbReference>
<evidence type="ECO:0000256" key="1">
    <source>
        <dbReference type="RuleBase" id="RU367161"/>
    </source>
</evidence>
<dbReference type="PANTHER" id="PTHR22768:SF0">
    <property type="entry name" value="DNA REPLICATION COMPLEX GINS PROTEIN PSF3"/>
    <property type="match status" value="1"/>
</dbReference>
<dbReference type="EMBL" id="OC952624">
    <property type="protein sequence ID" value="CAD7664358.1"/>
    <property type="molecule type" value="Genomic_DNA"/>
</dbReference>
<dbReference type="InterPro" id="IPR010492">
    <property type="entry name" value="GINS_Psf3"/>
</dbReference>
<keyword evidence="1" id="KW-0235">DNA replication</keyword>
<evidence type="ECO:0000313" key="4">
    <source>
        <dbReference type="EMBL" id="CAD7664358.1"/>
    </source>
</evidence>
<dbReference type="Pfam" id="PF22466">
    <property type="entry name" value="PSF3_N"/>
    <property type="match status" value="1"/>
</dbReference>
<evidence type="ECO:0000256" key="2">
    <source>
        <dbReference type="SAM" id="MobiDB-lite"/>
    </source>
</evidence>
<keyword evidence="5" id="KW-1185">Reference proteome</keyword>
<protein>
    <recommendedName>
        <fullName evidence="1">DNA replication complex GINS protein PSF3</fullName>
    </recommendedName>
</protein>
<dbReference type="InterPro" id="IPR036224">
    <property type="entry name" value="GINS_bundle-like_dom_sf"/>
</dbReference>
<dbReference type="AlphaFoldDB" id="A0A7R9QZL1"/>
<gene>
    <name evidence="4" type="ORF">ONB1V03_LOCUS20916</name>
</gene>
<dbReference type="OrthoDB" id="10251744at2759"/>
<accession>A0A7R9QZL1</accession>
<reference evidence="4" key="1">
    <citation type="submission" date="2020-11" db="EMBL/GenBank/DDBJ databases">
        <authorList>
            <person name="Tran Van P."/>
        </authorList>
    </citation>
    <scope>NUCLEOTIDE SEQUENCE</scope>
</reference>
<dbReference type="Proteomes" id="UP000728032">
    <property type="component" value="Unassembled WGS sequence"/>
</dbReference>
<evidence type="ECO:0000259" key="3">
    <source>
        <dbReference type="Pfam" id="PF22466"/>
    </source>
</evidence>
<dbReference type="Gene3D" id="1.20.58.2050">
    <property type="match status" value="1"/>
</dbReference>
<feature type="domain" description="DNA replication complex GINS protein PSF3 N-terminal" evidence="3">
    <location>
        <begin position="39"/>
        <end position="90"/>
    </location>
</feature>
<dbReference type="GO" id="GO:1902975">
    <property type="term" value="P:mitotic DNA replication initiation"/>
    <property type="evidence" value="ECO:0007669"/>
    <property type="project" value="TreeGrafter"/>
</dbReference>
<evidence type="ECO:0000313" key="5">
    <source>
        <dbReference type="Proteomes" id="UP000728032"/>
    </source>
</evidence>
<proteinExistence type="inferred from homology"/>
<feature type="non-terminal residue" evidence="4">
    <location>
        <position position="171"/>
    </location>
</feature>
<feature type="region of interest" description="Disordered" evidence="2">
    <location>
        <begin position="1"/>
        <end position="30"/>
    </location>
</feature>
<dbReference type="CDD" id="cd21693">
    <property type="entry name" value="GINS_B_Psf3"/>
    <property type="match status" value="1"/>
</dbReference>
<comment type="subcellular location">
    <subcellularLocation>
        <location evidence="1">Nucleus</location>
    </subcellularLocation>
</comment>
<comment type="function">
    <text evidence="1">The GINS complex plays an essential role in the initiation of DNA replication.</text>
</comment>
<dbReference type="SUPFAM" id="SSF158573">
    <property type="entry name" value="GINS helical bundle-like"/>
    <property type="match status" value="1"/>
</dbReference>
<dbReference type="PANTHER" id="PTHR22768">
    <property type="entry name" value="DNA REPLICATION COMPLEX GINS PROTEIN PSF3"/>
    <property type="match status" value="1"/>
</dbReference>
<keyword evidence="1" id="KW-0539">Nucleus</keyword>
<dbReference type="InterPro" id="IPR038437">
    <property type="entry name" value="GINS_Psf3_sf"/>
</dbReference>
<sequence length="171" mass="18680">MSGISSQSSSSGATTGADQSSRPSKTSSTSTNYCANYLDIDDIMANSQRVVTTFLQRVPGVGPVLDPNTDLPDVEVGAKLELPLWLARELHSESLVDVQAPKGFNRTYREILEADANCVDLHKLCPNYYRLGGHLARMALDESQDIATSLVDTFHQRYHRLVNYSVSSAGD</sequence>
<comment type="similarity">
    <text evidence="1">Belongs to the GINS3/PSF3 family.</text>
</comment>
<dbReference type="CDD" id="cd11713">
    <property type="entry name" value="GINS_A_psf3"/>
    <property type="match status" value="1"/>
</dbReference>
<organism evidence="4">
    <name type="scientific">Oppiella nova</name>
    <dbReference type="NCBI Taxonomy" id="334625"/>
    <lineage>
        <taxon>Eukaryota</taxon>
        <taxon>Metazoa</taxon>
        <taxon>Ecdysozoa</taxon>
        <taxon>Arthropoda</taxon>
        <taxon>Chelicerata</taxon>
        <taxon>Arachnida</taxon>
        <taxon>Acari</taxon>
        <taxon>Acariformes</taxon>
        <taxon>Sarcoptiformes</taxon>
        <taxon>Oribatida</taxon>
        <taxon>Brachypylina</taxon>
        <taxon>Oppioidea</taxon>
        <taxon>Oppiidae</taxon>
        <taxon>Oppiella</taxon>
    </lineage>
</organism>
<name>A0A7R9QZL1_9ACAR</name>
<comment type="subunit">
    <text evidence="1">Component of the GINS complex.</text>
</comment>